<dbReference type="PANTHER" id="PTHR10309:SF6">
    <property type="entry name" value="MANNOSE-6-PHOSPHATE ISOMERASE"/>
    <property type="match status" value="1"/>
</dbReference>
<dbReference type="EC" id="5.3.1.8" evidence="4"/>
<feature type="binding site" evidence="9">
    <location>
        <position position="114"/>
    </location>
    <ligand>
        <name>Zn(2+)</name>
        <dbReference type="ChEBI" id="CHEBI:29105"/>
    </ligand>
</feature>
<dbReference type="GO" id="GO:0010043">
    <property type="term" value="P:response to zinc ion"/>
    <property type="evidence" value="ECO:0007669"/>
    <property type="project" value="UniProtKB-ARBA"/>
</dbReference>
<dbReference type="GO" id="GO:0005975">
    <property type="term" value="P:carbohydrate metabolic process"/>
    <property type="evidence" value="ECO:0007669"/>
    <property type="project" value="InterPro"/>
</dbReference>
<evidence type="ECO:0000256" key="1">
    <source>
        <dbReference type="ARBA" id="ARBA00000757"/>
    </source>
</evidence>
<dbReference type="InterPro" id="IPR016305">
    <property type="entry name" value="Mannose-6-P_Isomerase"/>
</dbReference>
<protein>
    <recommendedName>
        <fullName evidence="4">mannose-6-phosphate isomerase</fullName>
        <ecNumber evidence="4">5.3.1.8</ecNumber>
    </recommendedName>
</protein>
<evidence type="ECO:0000313" key="12">
    <source>
        <dbReference type="Proteomes" id="UP000790787"/>
    </source>
</evidence>
<dbReference type="InterPro" id="IPR046458">
    <property type="entry name" value="PMI_typeI_hel"/>
</dbReference>
<evidence type="ECO:0000256" key="2">
    <source>
        <dbReference type="ARBA" id="ARBA00004666"/>
    </source>
</evidence>
<comment type="similarity">
    <text evidence="3">Belongs to the mannose-6-phosphate isomerase type 1 family.</text>
</comment>
<evidence type="ECO:0000256" key="3">
    <source>
        <dbReference type="ARBA" id="ARBA00010772"/>
    </source>
</evidence>
<keyword evidence="12" id="KW-1185">Reference proteome</keyword>
<dbReference type="PROSITE" id="PS00965">
    <property type="entry name" value="PMI_I_1"/>
    <property type="match status" value="1"/>
</dbReference>
<dbReference type="FunFam" id="2.60.120.10:FF:000044">
    <property type="entry name" value="Mannose-6-phosphate isomerase"/>
    <property type="match status" value="1"/>
</dbReference>
<dbReference type="Gene3D" id="2.60.120.10">
    <property type="entry name" value="Jelly Rolls"/>
    <property type="match status" value="2"/>
</dbReference>
<dbReference type="InterPro" id="IPR014710">
    <property type="entry name" value="RmlC-like_jellyroll"/>
</dbReference>
<reference evidence="13" key="2">
    <citation type="submission" date="2025-08" db="UniProtKB">
        <authorList>
            <consortium name="RefSeq"/>
        </authorList>
    </citation>
    <scope>IDENTIFICATION</scope>
    <source>
        <tissue evidence="13">Leaf</tissue>
    </source>
</reference>
<evidence type="ECO:0000259" key="10">
    <source>
        <dbReference type="Pfam" id="PF20511"/>
    </source>
</evidence>
<organism evidence="12 13">
    <name type="scientific">Nicotiana tabacum</name>
    <name type="common">Common tobacco</name>
    <dbReference type="NCBI Taxonomy" id="4097"/>
    <lineage>
        <taxon>Eukaryota</taxon>
        <taxon>Viridiplantae</taxon>
        <taxon>Streptophyta</taxon>
        <taxon>Embryophyta</taxon>
        <taxon>Tracheophyta</taxon>
        <taxon>Spermatophyta</taxon>
        <taxon>Magnoliopsida</taxon>
        <taxon>eudicotyledons</taxon>
        <taxon>Gunneridae</taxon>
        <taxon>Pentapetalae</taxon>
        <taxon>asterids</taxon>
        <taxon>lamiids</taxon>
        <taxon>Solanales</taxon>
        <taxon>Solanaceae</taxon>
        <taxon>Nicotianoideae</taxon>
        <taxon>Nicotianeae</taxon>
        <taxon>Nicotiana</taxon>
    </lineage>
</organism>
<dbReference type="GO" id="GO:0033591">
    <property type="term" value="P:response to L-ascorbic acid"/>
    <property type="evidence" value="ECO:0007669"/>
    <property type="project" value="UniProtKB-ARBA"/>
</dbReference>
<feature type="binding site" evidence="9">
    <location>
        <position position="141"/>
    </location>
    <ligand>
        <name>Zn(2+)</name>
        <dbReference type="ChEBI" id="CHEBI:29105"/>
    </ligand>
</feature>
<evidence type="ECO:0000256" key="6">
    <source>
        <dbReference type="ARBA" id="ARBA00022833"/>
    </source>
</evidence>
<dbReference type="OrthoDB" id="6605218at2759"/>
<dbReference type="InterPro" id="IPR018050">
    <property type="entry name" value="Pmannose_isomerase-type1_CS"/>
</dbReference>
<dbReference type="GeneID" id="107797458"/>
<feature type="active site" evidence="8">
    <location>
        <position position="298"/>
    </location>
</feature>
<evidence type="ECO:0000256" key="7">
    <source>
        <dbReference type="ARBA" id="ARBA00023235"/>
    </source>
</evidence>
<feature type="binding site" evidence="9">
    <location>
        <position position="116"/>
    </location>
    <ligand>
        <name>Zn(2+)</name>
        <dbReference type="ChEBI" id="CHEBI:29105"/>
    </ligand>
</feature>
<dbReference type="GO" id="GO:0009416">
    <property type="term" value="P:response to light stimulus"/>
    <property type="evidence" value="ECO:0007669"/>
    <property type="project" value="UniProtKB-ARBA"/>
</dbReference>
<dbReference type="Gene3D" id="1.10.441.10">
    <property type="entry name" value="Phosphomannose Isomerase, domain 2"/>
    <property type="match status" value="1"/>
</dbReference>
<dbReference type="PROSITE" id="PS00966">
    <property type="entry name" value="PMI_I_2"/>
    <property type="match status" value="1"/>
</dbReference>
<dbReference type="OMA" id="DGIECMA"/>
<evidence type="ECO:0000256" key="4">
    <source>
        <dbReference type="ARBA" id="ARBA00011956"/>
    </source>
</evidence>
<dbReference type="InterPro" id="IPR046457">
    <property type="entry name" value="PMI_typeI_cat"/>
</dbReference>
<dbReference type="InterPro" id="IPR011051">
    <property type="entry name" value="RmlC_Cupin_sf"/>
</dbReference>
<evidence type="ECO:0000256" key="5">
    <source>
        <dbReference type="ARBA" id="ARBA00022723"/>
    </source>
</evidence>
<dbReference type="PANTHER" id="PTHR10309">
    <property type="entry name" value="MANNOSE-6-PHOSPHATE ISOMERASE"/>
    <property type="match status" value="1"/>
</dbReference>
<evidence type="ECO:0000256" key="9">
    <source>
        <dbReference type="PIRSR" id="PIRSR001480-2"/>
    </source>
</evidence>
<dbReference type="STRING" id="4097.A0A1S4AHD4"/>
<dbReference type="GO" id="GO:0009298">
    <property type="term" value="P:GDP-mannose biosynthetic process"/>
    <property type="evidence" value="ECO:0000318"/>
    <property type="project" value="GO_Central"/>
</dbReference>
<dbReference type="GO" id="GO:0005829">
    <property type="term" value="C:cytosol"/>
    <property type="evidence" value="ECO:0000318"/>
    <property type="project" value="GO_Central"/>
</dbReference>
<dbReference type="PRINTS" id="PR00714">
    <property type="entry name" value="MAN6PISMRASE"/>
</dbReference>
<evidence type="ECO:0000256" key="8">
    <source>
        <dbReference type="PIRSR" id="PIRSR001480-1"/>
    </source>
</evidence>
<proteinExistence type="inferred from homology"/>
<dbReference type="Pfam" id="PF20511">
    <property type="entry name" value="PMI_typeI_cat"/>
    <property type="match status" value="1"/>
</dbReference>
<evidence type="ECO:0000259" key="11">
    <source>
        <dbReference type="Pfam" id="PF20512"/>
    </source>
</evidence>
<dbReference type="PIRSF" id="PIRSF001480">
    <property type="entry name" value="Mannose-6-phosphate_isomerase"/>
    <property type="match status" value="1"/>
</dbReference>
<dbReference type="RefSeq" id="XP_016475838.1">
    <property type="nucleotide sequence ID" value="XM_016620352.1"/>
</dbReference>
<keyword evidence="6 9" id="KW-0862">Zinc</keyword>
<dbReference type="NCBIfam" id="TIGR00218">
    <property type="entry name" value="manA"/>
    <property type="match status" value="1"/>
</dbReference>
<dbReference type="KEGG" id="nta:107797458"/>
<comment type="cofactor">
    <cofactor evidence="9">
        <name>Zn(2+)</name>
        <dbReference type="ChEBI" id="CHEBI:29105"/>
    </cofactor>
    <text evidence="9">Binds 1 zinc ion per subunit.</text>
</comment>
<feature type="domain" description="Phosphomannose isomerase type I catalytic" evidence="10">
    <location>
        <begin position="8"/>
        <end position="155"/>
    </location>
</feature>
<dbReference type="CDD" id="cd07011">
    <property type="entry name" value="cupin_PMI_type_I_N"/>
    <property type="match status" value="1"/>
</dbReference>
<accession>A0A1S4AHD4</accession>
<dbReference type="Pfam" id="PF20512">
    <property type="entry name" value="PMI_typeI_hel"/>
    <property type="match status" value="1"/>
</dbReference>
<dbReference type="SMR" id="A0A1S4AHD4"/>
<dbReference type="GO" id="GO:0004476">
    <property type="term" value="F:mannose-6-phosphate isomerase activity"/>
    <property type="evidence" value="ECO:0000318"/>
    <property type="project" value="GO_Central"/>
</dbReference>
<dbReference type="PaxDb" id="4097-A0A1S4AHD4"/>
<keyword evidence="5 9" id="KW-0479">Metal-binding</keyword>
<dbReference type="GO" id="GO:0046686">
    <property type="term" value="P:response to cadmium ion"/>
    <property type="evidence" value="ECO:0007669"/>
    <property type="project" value="UniProtKB-ARBA"/>
</dbReference>
<dbReference type="GO" id="GO:0008270">
    <property type="term" value="F:zinc ion binding"/>
    <property type="evidence" value="ECO:0007669"/>
    <property type="project" value="InterPro"/>
</dbReference>
<dbReference type="UniPathway" id="UPA00126">
    <property type="reaction ID" value="UER00423"/>
</dbReference>
<dbReference type="SUPFAM" id="SSF51182">
    <property type="entry name" value="RmlC-like cupins"/>
    <property type="match status" value="1"/>
</dbReference>
<name>A0A1S4AHD4_TOBAC</name>
<reference evidence="12" key="1">
    <citation type="journal article" date="2014" name="Nat. Commun.">
        <title>The tobacco genome sequence and its comparison with those of tomato and potato.</title>
        <authorList>
            <person name="Sierro N."/>
            <person name="Battey J.N."/>
            <person name="Ouadi S."/>
            <person name="Bakaher N."/>
            <person name="Bovet L."/>
            <person name="Willig A."/>
            <person name="Goepfert S."/>
            <person name="Peitsch M.C."/>
            <person name="Ivanov N.V."/>
        </authorList>
    </citation>
    <scope>NUCLEOTIDE SEQUENCE [LARGE SCALE GENOMIC DNA]</scope>
</reference>
<dbReference type="AlphaFoldDB" id="A0A1S4AHD4"/>
<comment type="catalytic activity">
    <reaction evidence="1">
        <text>D-mannose 6-phosphate = D-fructose 6-phosphate</text>
        <dbReference type="Rhea" id="RHEA:12356"/>
        <dbReference type="ChEBI" id="CHEBI:58735"/>
        <dbReference type="ChEBI" id="CHEBI:61527"/>
        <dbReference type="EC" id="5.3.1.8"/>
    </reaction>
</comment>
<dbReference type="FunFam" id="1.10.441.10:FF:000001">
    <property type="entry name" value="Mannose-6-phosphate isomerase"/>
    <property type="match status" value="1"/>
</dbReference>
<evidence type="ECO:0000313" key="13">
    <source>
        <dbReference type="RefSeq" id="XP_016475838.1"/>
    </source>
</evidence>
<gene>
    <name evidence="13" type="primary">LOC107797458</name>
</gene>
<sequence>MEEGGGVVRLKGCVKNYDWGRPGKESRVARLYSRNTGDHTIEQDKPYAEFWMGTHDSGPSYLVKGAAENGLALTLKNWIESNPSVVGDKIVNKWGSNLPFLFKVLSVAKALSIQAHPDKDLATRLHSELPDVYKDDNHKPEMALALTEFEALCGFISLEELKLIVQTVPEIIEVVGNACAEQVLDLNEDGEKEKVKLVLQSVFTEIMSASKDMIAEVIARLISRLHIKNQARQLTEKEQVVLRLEKQYPADVGVLAAFLLNYVKLKPGEALYLGANEPHAYIYGDCVEIMATSDNVVRAGLTPKHRDVKTLCSMLTYRQGFPEILNGTAVNPYTMRFIPPFDEFEVDRCILPEKSTAEFPAILGPSIFLVMEGEGTMNTSSDEIVCEGDVLFAPANTSITVATSSGLHLYRAGVCSSFLDK</sequence>
<feature type="domain" description="Phosphomannose isomerase type I helical insertion" evidence="11">
    <location>
        <begin position="177"/>
        <end position="260"/>
    </location>
</feature>
<dbReference type="RefSeq" id="XP_016475838.1">
    <property type="nucleotide sequence ID" value="XM_016620352.2"/>
</dbReference>
<comment type="pathway">
    <text evidence="2">Nucleotide-sugar biosynthesis; GDP-alpha-D-mannose biosynthesis; alpha-D-mannose 1-phosphate from D-fructose 6-phosphate: step 1/2.</text>
</comment>
<dbReference type="InterPro" id="IPR001250">
    <property type="entry name" value="Man6P_Isoase-1"/>
</dbReference>
<feature type="binding site" evidence="9">
    <location>
        <position position="279"/>
    </location>
    <ligand>
        <name>Zn(2+)</name>
        <dbReference type="ChEBI" id="CHEBI:29105"/>
    </ligand>
</feature>
<keyword evidence="7 13" id="KW-0413">Isomerase</keyword>
<dbReference type="Proteomes" id="UP000790787">
    <property type="component" value="Chromosome 3"/>
</dbReference>